<name>A0A4R2NMZ4_9FLAO</name>
<keyword evidence="3" id="KW-1185">Reference proteome</keyword>
<dbReference type="PANTHER" id="PTHR48101:SF1">
    <property type="entry name" value="METHYLMALONYL-COA MUTASE, LARGE SUBUNIT"/>
    <property type="match status" value="1"/>
</dbReference>
<dbReference type="GO" id="GO:0031419">
    <property type="term" value="F:cobalamin binding"/>
    <property type="evidence" value="ECO:0007669"/>
    <property type="project" value="InterPro"/>
</dbReference>
<dbReference type="RefSeq" id="WP_132795733.1">
    <property type="nucleotide sequence ID" value="NZ_SLXM01000010.1"/>
</dbReference>
<organism evidence="2 3">
    <name type="scientific">Tenacibaculum skagerrakense</name>
    <dbReference type="NCBI Taxonomy" id="186571"/>
    <lineage>
        <taxon>Bacteria</taxon>
        <taxon>Pseudomonadati</taxon>
        <taxon>Bacteroidota</taxon>
        <taxon>Flavobacteriia</taxon>
        <taxon>Flavobacteriales</taxon>
        <taxon>Flavobacteriaceae</taxon>
        <taxon>Tenacibaculum</taxon>
    </lineage>
</organism>
<proteinExistence type="predicted"/>
<gene>
    <name evidence="2" type="ORF">EV195_11080</name>
</gene>
<dbReference type="GO" id="GO:0016866">
    <property type="term" value="F:intramolecular transferase activity"/>
    <property type="evidence" value="ECO:0007669"/>
    <property type="project" value="InterPro"/>
</dbReference>
<dbReference type="AlphaFoldDB" id="A0A4R2NMZ4"/>
<evidence type="ECO:0000259" key="1">
    <source>
        <dbReference type="Pfam" id="PF01642"/>
    </source>
</evidence>
<protein>
    <submittedName>
        <fullName evidence="2">Heterodimeric methylmalonyl-CoA mutase small subunit</fullName>
    </submittedName>
</protein>
<dbReference type="Proteomes" id="UP000294564">
    <property type="component" value="Unassembled WGS sequence"/>
</dbReference>
<dbReference type="SUPFAM" id="SSF51703">
    <property type="entry name" value="Cobalamin (vitamin B12)-dependent enzymes"/>
    <property type="match status" value="1"/>
</dbReference>
<reference evidence="2 3" key="1">
    <citation type="submission" date="2019-03" db="EMBL/GenBank/DDBJ databases">
        <title>Genomic Encyclopedia of Type Strains, Phase IV (KMG-IV): sequencing the most valuable type-strain genomes for metagenomic binning, comparative biology and taxonomic classification.</title>
        <authorList>
            <person name="Goeker M."/>
        </authorList>
    </citation>
    <scope>NUCLEOTIDE SEQUENCE [LARGE SCALE GENOMIC DNA]</scope>
    <source>
        <strain evidence="2 3">DSM 14836</strain>
    </source>
</reference>
<accession>A0A4R2NMZ4</accession>
<dbReference type="Pfam" id="PF01642">
    <property type="entry name" value="MM_CoA_mutase"/>
    <property type="match status" value="1"/>
</dbReference>
<dbReference type="PANTHER" id="PTHR48101">
    <property type="entry name" value="METHYLMALONYL-COA MUTASE, MITOCHONDRIAL-RELATED"/>
    <property type="match status" value="1"/>
</dbReference>
<feature type="domain" description="Methylmalonyl-CoA mutase alpha/beta chain catalytic" evidence="1">
    <location>
        <begin position="176"/>
        <end position="439"/>
    </location>
</feature>
<dbReference type="InterPro" id="IPR006099">
    <property type="entry name" value="MeMalonylCoA_mutase_a/b_cat"/>
</dbReference>
<evidence type="ECO:0000313" key="2">
    <source>
        <dbReference type="EMBL" id="TCP22951.1"/>
    </source>
</evidence>
<dbReference type="OrthoDB" id="9762378at2"/>
<dbReference type="InterPro" id="IPR016176">
    <property type="entry name" value="Cbl-dep_enz_cat"/>
</dbReference>
<dbReference type="Gene3D" id="3.20.20.240">
    <property type="entry name" value="Methylmalonyl-CoA mutase"/>
    <property type="match status" value="1"/>
</dbReference>
<sequence>MGTYLFDEFEGISEKAWKQKIQADLKGLDYNETLLWHTNEGITVKPFYTKEDRPHQTVQLPNSGFSICQSIFIDNEIVANKLAIDAINRGANAIEFIANKDFNFKKATQNIDASSIKIYFKLNFLDVDFTKKLSNHINSINCFLNIDIIGNLAKTGNWFKNLNTDHKDLEAIIDLNNSIAVNCGIYQNAGANCSQQLAYALSHANEYLNHFGEKVANKIHFNFSVGTNYFFEIAKLRAFRLLWSALLKEYGFQESKTHIFAQPSLRNKTLYDYNTNMLRTTSECMSAILGGANTISNVSYDEIFHKSNEFGERISRNQLLILKEESGFENAQHFANGSYYIESLTDQLAEKALEIFKQIEEGGGFLKQLKEGIIQRKISESAQKEQDLFDNGELALLGTNKIQNSNDKMKNDLELFPFVKKRSQKTLIQPIIAKRLAEQLEQERLENE</sequence>
<dbReference type="EMBL" id="SLXM01000010">
    <property type="protein sequence ID" value="TCP22951.1"/>
    <property type="molecule type" value="Genomic_DNA"/>
</dbReference>
<evidence type="ECO:0000313" key="3">
    <source>
        <dbReference type="Proteomes" id="UP000294564"/>
    </source>
</evidence>
<comment type="caution">
    <text evidence="2">The sequence shown here is derived from an EMBL/GenBank/DDBJ whole genome shotgun (WGS) entry which is preliminary data.</text>
</comment>
<dbReference type="CDD" id="cd03677">
    <property type="entry name" value="MM_CoA_mutase_beta"/>
    <property type="match status" value="1"/>
</dbReference>